<reference evidence="2 3" key="2">
    <citation type="journal article" date="2022" name="Mol. Biol. Evol.">
        <title>Comparative Genomics Reveals Insights into the Divergent Evolution of Astigmatic Mites and Household Pest Adaptations.</title>
        <authorList>
            <person name="Xiong Q."/>
            <person name="Wan A.T."/>
            <person name="Liu X."/>
            <person name="Fung C.S."/>
            <person name="Xiao X."/>
            <person name="Malainual N."/>
            <person name="Hou J."/>
            <person name="Wang L."/>
            <person name="Wang M."/>
            <person name="Yang K.Y."/>
            <person name="Cui Y."/>
            <person name="Leung E.L."/>
            <person name="Nong W."/>
            <person name="Shin S.K."/>
            <person name="Au S.W."/>
            <person name="Jeong K.Y."/>
            <person name="Chew F.T."/>
            <person name="Hui J.H."/>
            <person name="Leung T.F."/>
            <person name="Tungtrongchitr A."/>
            <person name="Zhong N."/>
            <person name="Liu Z."/>
            <person name="Tsui S.K."/>
        </authorList>
    </citation>
    <scope>NUCLEOTIDE SEQUENCE [LARGE SCALE GENOMIC DNA]</scope>
    <source>
        <strain evidence="2">Derp</strain>
    </source>
</reference>
<dbReference type="EMBL" id="NJHN03000112">
    <property type="protein sequence ID" value="KAH9414328.1"/>
    <property type="molecule type" value="Genomic_DNA"/>
</dbReference>
<evidence type="ECO:0000313" key="2">
    <source>
        <dbReference type="EMBL" id="KAH9414328.1"/>
    </source>
</evidence>
<organism evidence="2 3">
    <name type="scientific">Dermatophagoides pteronyssinus</name>
    <name type="common">European house dust mite</name>
    <dbReference type="NCBI Taxonomy" id="6956"/>
    <lineage>
        <taxon>Eukaryota</taxon>
        <taxon>Metazoa</taxon>
        <taxon>Ecdysozoa</taxon>
        <taxon>Arthropoda</taxon>
        <taxon>Chelicerata</taxon>
        <taxon>Arachnida</taxon>
        <taxon>Acari</taxon>
        <taxon>Acariformes</taxon>
        <taxon>Sarcoptiformes</taxon>
        <taxon>Astigmata</taxon>
        <taxon>Psoroptidia</taxon>
        <taxon>Analgoidea</taxon>
        <taxon>Pyroglyphidae</taxon>
        <taxon>Dermatophagoidinae</taxon>
        <taxon>Dermatophagoides</taxon>
    </lineage>
</organism>
<protein>
    <submittedName>
        <fullName evidence="2">RCC1 and BTB domain-containing protein 1</fullName>
    </submittedName>
</protein>
<dbReference type="Proteomes" id="UP000887458">
    <property type="component" value="Unassembled WGS sequence"/>
</dbReference>
<evidence type="ECO:0000259" key="1">
    <source>
        <dbReference type="PROSITE" id="PS50097"/>
    </source>
</evidence>
<dbReference type="Gene3D" id="3.30.710.10">
    <property type="entry name" value="Potassium Channel Kv1.1, Chain A"/>
    <property type="match status" value="1"/>
</dbReference>
<accession>A0ABQ8IVJ9</accession>
<reference evidence="2 3" key="1">
    <citation type="journal article" date="2018" name="J. Allergy Clin. Immunol.">
        <title>High-quality assembly of Dermatophagoides pteronyssinus genome and transcriptome reveals a wide range of novel allergens.</title>
        <authorList>
            <person name="Liu X.Y."/>
            <person name="Yang K.Y."/>
            <person name="Wang M.Q."/>
            <person name="Kwok J.S."/>
            <person name="Zeng X."/>
            <person name="Yang Z."/>
            <person name="Xiao X.J."/>
            <person name="Lau C.P."/>
            <person name="Li Y."/>
            <person name="Huang Z.M."/>
            <person name="Ba J.G."/>
            <person name="Yim A.K."/>
            <person name="Ouyang C.Y."/>
            <person name="Ngai S.M."/>
            <person name="Chan T.F."/>
            <person name="Leung E.L."/>
            <person name="Liu L."/>
            <person name="Liu Z.G."/>
            <person name="Tsui S.K."/>
        </authorList>
    </citation>
    <scope>NUCLEOTIDE SEQUENCE [LARGE SCALE GENOMIC DNA]</scope>
    <source>
        <strain evidence="2">Derp</strain>
    </source>
</reference>
<dbReference type="InterPro" id="IPR000210">
    <property type="entry name" value="BTB/POZ_dom"/>
</dbReference>
<dbReference type="SUPFAM" id="SSF54695">
    <property type="entry name" value="POZ domain"/>
    <property type="match status" value="1"/>
</dbReference>
<sequence length="155" mass="18524">MSSKYYSQMFSGEWQENDKVIIENYSYDVYYSYLRMLHTGYIRINQSNIAEFIDLANCYGDERLMKHCQTFIQNHLNEKTLSTYLPLINKYKLDEMNDKLVELTIKDVLPKNIKQILSKFFEMVFSNNNLFLKNSKDFALQTKKKTEILTITDHK</sequence>
<dbReference type="PROSITE" id="PS50097">
    <property type="entry name" value="BTB"/>
    <property type="match status" value="1"/>
</dbReference>
<comment type="caution">
    <text evidence="2">The sequence shown here is derived from an EMBL/GenBank/DDBJ whole genome shotgun (WGS) entry which is preliminary data.</text>
</comment>
<evidence type="ECO:0000313" key="3">
    <source>
        <dbReference type="Proteomes" id="UP000887458"/>
    </source>
</evidence>
<proteinExistence type="predicted"/>
<dbReference type="Pfam" id="PF00651">
    <property type="entry name" value="BTB"/>
    <property type="match status" value="1"/>
</dbReference>
<feature type="domain" description="BTB" evidence="1">
    <location>
        <begin position="1"/>
        <end position="46"/>
    </location>
</feature>
<keyword evidence="3" id="KW-1185">Reference proteome</keyword>
<dbReference type="InterPro" id="IPR011333">
    <property type="entry name" value="SKP1/BTB/POZ_sf"/>
</dbReference>
<gene>
    <name evidence="2" type="primary">RCBTB1_14</name>
    <name evidence="2" type="ORF">DERP_008527</name>
</gene>
<name>A0ABQ8IVJ9_DERPT</name>